<comment type="caution">
    <text evidence="2">The sequence shown here is derived from an EMBL/GenBank/DDBJ whole genome shotgun (WGS) entry which is preliminary data.</text>
</comment>
<protein>
    <submittedName>
        <fullName evidence="2">Uncharacterized protein</fullName>
    </submittedName>
</protein>
<name>A0A4R2EG85_9BACT</name>
<dbReference type="AlphaFoldDB" id="A0A4R2EG85"/>
<accession>A0A4R2EG85</accession>
<dbReference type="Proteomes" id="UP000294830">
    <property type="component" value="Unassembled WGS sequence"/>
</dbReference>
<sequence length="163" mass="19060">MVKVSNENEVAAYHVMRVFLAVIFVAYIASIWAFPEYFPWSGNRVVLMVGHTYAVIYILVALILAMRGGMWFLEFISRDEFYEFRYYVLTTPFGAKRMVRIPVAGLYAFKIHKRFFNMKKTLVLYQEKDGKIFQYPPIPIGSLLKQKQELVVEVLKKNAIELT</sequence>
<reference evidence="2 3" key="1">
    <citation type="submission" date="2019-03" db="EMBL/GenBank/DDBJ databases">
        <title>Genomic Encyclopedia of Archaeal and Bacterial Type Strains, Phase II (KMG-II): from individual species to whole genera.</title>
        <authorList>
            <person name="Goeker M."/>
        </authorList>
    </citation>
    <scope>NUCLEOTIDE SEQUENCE [LARGE SCALE GENOMIC DNA]</scope>
    <source>
        <strain evidence="2 3">RL-C</strain>
    </source>
</reference>
<dbReference type="RefSeq" id="WP_131840263.1">
    <property type="nucleotide sequence ID" value="NZ_SLWB01000016.1"/>
</dbReference>
<organism evidence="2 3">
    <name type="scientific">Acetobacteroides hydrogenigenes</name>
    <dbReference type="NCBI Taxonomy" id="979970"/>
    <lineage>
        <taxon>Bacteria</taxon>
        <taxon>Pseudomonadati</taxon>
        <taxon>Bacteroidota</taxon>
        <taxon>Bacteroidia</taxon>
        <taxon>Bacteroidales</taxon>
        <taxon>Rikenellaceae</taxon>
        <taxon>Acetobacteroides</taxon>
    </lineage>
</organism>
<evidence type="ECO:0000313" key="3">
    <source>
        <dbReference type="Proteomes" id="UP000294830"/>
    </source>
</evidence>
<dbReference type="EMBL" id="SLWB01000016">
    <property type="protein sequence ID" value="TCN63099.1"/>
    <property type="molecule type" value="Genomic_DNA"/>
</dbReference>
<keyword evidence="1" id="KW-1133">Transmembrane helix</keyword>
<proteinExistence type="predicted"/>
<evidence type="ECO:0000256" key="1">
    <source>
        <dbReference type="SAM" id="Phobius"/>
    </source>
</evidence>
<gene>
    <name evidence="2" type="ORF">CLV25_11678</name>
</gene>
<feature type="transmembrane region" description="Helical" evidence="1">
    <location>
        <begin position="12"/>
        <end position="33"/>
    </location>
</feature>
<dbReference type="OrthoDB" id="9832491at2"/>
<evidence type="ECO:0000313" key="2">
    <source>
        <dbReference type="EMBL" id="TCN63099.1"/>
    </source>
</evidence>
<feature type="transmembrane region" description="Helical" evidence="1">
    <location>
        <begin position="45"/>
        <end position="66"/>
    </location>
</feature>
<keyword evidence="1" id="KW-0472">Membrane</keyword>
<keyword evidence="1" id="KW-0812">Transmembrane</keyword>
<keyword evidence="3" id="KW-1185">Reference proteome</keyword>